<feature type="binding site" evidence="1">
    <location>
        <position position="53"/>
    </location>
    <ligand>
        <name>ATP</name>
        <dbReference type="ChEBI" id="CHEBI:30616"/>
    </ligand>
</feature>
<evidence type="ECO:0000256" key="2">
    <source>
        <dbReference type="SAM" id="MobiDB-lite"/>
    </source>
</evidence>
<sequence>MNNTLKKPFSLPLGTKVKGKWHKECYTIVKELGYGANGVVYLAQCNSGEVALKICDNSYSVTSEVNVLKAFMNVKGTNLAPSLMDVDDWQTRERIVPFYTMEFIKGPNVRVFVDKKGFAWVPVLMLQLLANLDEMHREGWVFGDLKPDNLIVTGPPYKIRCIDVGGTTMKGRGIKEFTEFFDRGYWGMGSRKADERYDLFAIGMIMINLAYGKQIEKKAGGIHQLNQIVEQNNELIPYKHIVQYALRGKYQSANDMRKDIIELMSNKVSSHSRNKGKGQKHVKSSPSRYKKRKQSKWAHRLETLLVVLILGFLYFLYIYGEIL</sequence>
<feature type="transmembrane region" description="Helical" evidence="3">
    <location>
        <begin position="301"/>
        <end position="320"/>
    </location>
</feature>
<evidence type="ECO:0000259" key="4">
    <source>
        <dbReference type="PROSITE" id="PS50011"/>
    </source>
</evidence>
<organism evidence="5 6">
    <name type="scientific">Bacillus spongiae</name>
    <dbReference type="NCBI Taxonomy" id="2683610"/>
    <lineage>
        <taxon>Bacteria</taxon>
        <taxon>Bacillati</taxon>
        <taxon>Bacillota</taxon>
        <taxon>Bacilli</taxon>
        <taxon>Bacillales</taxon>
        <taxon>Bacillaceae</taxon>
        <taxon>Bacillus</taxon>
    </lineage>
</organism>
<dbReference type="PANTHER" id="PTHR44167:SF24">
    <property type="entry name" value="SERINE_THREONINE-PROTEIN KINASE CHK2"/>
    <property type="match status" value="1"/>
</dbReference>
<dbReference type="PANTHER" id="PTHR44167">
    <property type="entry name" value="OVARIAN-SPECIFIC SERINE/THREONINE-PROTEIN KINASE LOK-RELATED"/>
    <property type="match status" value="1"/>
</dbReference>
<dbReference type="InterPro" id="IPR017441">
    <property type="entry name" value="Protein_kinase_ATP_BS"/>
</dbReference>
<dbReference type="SMART" id="SM00220">
    <property type="entry name" value="S_TKc"/>
    <property type="match status" value="1"/>
</dbReference>
<keyword evidence="1" id="KW-0067">ATP-binding</keyword>
<evidence type="ECO:0000256" key="1">
    <source>
        <dbReference type="PROSITE-ProRule" id="PRU10141"/>
    </source>
</evidence>
<keyword evidence="3" id="KW-1133">Transmembrane helix</keyword>
<dbReference type="EMBL" id="JBBAXC010000028">
    <property type="protein sequence ID" value="MEI5909509.1"/>
    <property type="molecule type" value="Genomic_DNA"/>
</dbReference>
<keyword evidence="3" id="KW-0472">Membrane</keyword>
<protein>
    <submittedName>
        <fullName evidence="5">Protein kinase family protein</fullName>
    </submittedName>
</protein>
<dbReference type="Proteomes" id="UP001312865">
    <property type="component" value="Unassembled WGS sequence"/>
</dbReference>
<evidence type="ECO:0000313" key="5">
    <source>
        <dbReference type="EMBL" id="MEI5909509.1"/>
    </source>
</evidence>
<accession>A0ABU8HK28</accession>
<keyword evidence="5" id="KW-0418">Kinase</keyword>
<feature type="domain" description="Protein kinase" evidence="4">
    <location>
        <begin position="26"/>
        <end position="274"/>
    </location>
</feature>
<keyword evidence="6" id="KW-1185">Reference proteome</keyword>
<dbReference type="SUPFAM" id="SSF56112">
    <property type="entry name" value="Protein kinase-like (PK-like)"/>
    <property type="match status" value="1"/>
</dbReference>
<keyword evidence="1" id="KW-0547">Nucleotide-binding</keyword>
<dbReference type="Gene3D" id="3.30.200.20">
    <property type="entry name" value="Phosphorylase Kinase, domain 1"/>
    <property type="match status" value="1"/>
</dbReference>
<feature type="compositionally biased region" description="Basic residues" evidence="2">
    <location>
        <begin position="270"/>
        <end position="291"/>
    </location>
</feature>
<dbReference type="PROSITE" id="PS50011">
    <property type="entry name" value="PROTEIN_KINASE_DOM"/>
    <property type="match status" value="1"/>
</dbReference>
<dbReference type="InterPro" id="IPR000719">
    <property type="entry name" value="Prot_kinase_dom"/>
</dbReference>
<reference evidence="5 6" key="1">
    <citation type="journal article" date="2018" name="J. Microbiol.">
        <title>Bacillus spongiae sp. nov., isolated from sponge of Jeju Island.</title>
        <authorList>
            <person name="Lee G.E."/>
            <person name="Im W.T."/>
            <person name="Park J.S."/>
        </authorList>
    </citation>
    <scope>NUCLEOTIDE SEQUENCE [LARGE SCALE GENOMIC DNA]</scope>
    <source>
        <strain evidence="5 6">135PIL107-10</strain>
    </source>
</reference>
<dbReference type="Pfam" id="PF00069">
    <property type="entry name" value="Pkinase"/>
    <property type="match status" value="1"/>
</dbReference>
<name>A0ABU8HK28_9BACI</name>
<evidence type="ECO:0000313" key="6">
    <source>
        <dbReference type="Proteomes" id="UP001312865"/>
    </source>
</evidence>
<dbReference type="PROSITE" id="PS00107">
    <property type="entry name" value="PROTEIN_KINASE_ATP"/>
    <property type="match status" value="1"/>
</dbReference>
<dbReference type="GO" id="GO:0016301">
    <property type="term" value="F:kinase activity"/>
    <property type="evidence" value="ECO:0007669"/>
    <property type="project" value="UniProtKB-KW"/>
</dbReference>
<keyword evidence="3" id="KW-0812">Transmembrane</keyword>
<keyword evidence="5" id="KW-0808">Transferase</keyword>
<gene>
    <name evidence="5" type="ORF">WAK64_21005</name>
</gene>
<feature type="region of interest" description="Disordered" evidence="2">
    <location>
        <begin position="268"/>
        <end position="291"/>
    </location>
</feature>
<proteinExistence type="predicted"/>
<dbReference type="InterPro" id="IPR011009">
    <property type="entry name" value="Kinase-like_dom_sf"/>
</dbReference>
<comment type="caution">
    <text evidence="5">The sequence shown here is derived from an EMBL/GenBank/DDBJ whole genome shotgun (WGS) entry which is preliminary data.</text>
</comment>
<evidence type="ECO:0000256" key="3">
    <source>
        <dbReference type="SAM" id="Phobius"/>
    </source>
</evidence>
<dbReference type="Gene3D" id="1.10.510.10">
    <property type="entry name" value="Transferase(Phosphotransferase) domain 1"/>
    <property type="match status" value="1"/>
</dbReference>